<organism evidence="4 5">
    <name type="scientific">Grimontia hollisae</name>
    <name type="common">Vibrio hollisae</name>
    <dbReference type="NCBI Taxonomy" id="673"/>
    <lineage>
        <taxon>Bacteria</taxon>
        <taxon>Pseudomonadati</taxon>
        <taxon>Pseudomonadota</taxon>
        <taxon>Gammaproteobacteria</taxon>
        <taxon>Vibrionales</taxon>
        <taxon>Vibrionaceae</taxon>
        <taxon>Grimontia</taxon>
    </lineage>
</organism>
<dbReference type="EMBL" id="UGHD01000002">
    <property type="protein sequence ID" value="STO57761.1"/>
    <property type="molecule type" value="Genomic_DNA"/>
</dbReference>
<dbReference type="RefSeq" id="WP_115659885.1">
    <property type="nucleotide sequence ID" value="NZ_UGHD01000002.1"/>
</dbReference>
<feature type="domain" description="Virulence factor YopE GAP" evidence="3">
    <location>
        <begin position="115"/>
        <end position="181"/>
    </location>
</feature>
<sequence>MIGPIKVTTPALMSSLIFNSLTRHAKTLNVVRIVNFRKQDKRTDFDTKMNFVKTNNAEKKSSFFKFRQLLNFHRNVTQSRTPEAPKTSDVRALAREAALSGLNRALRAGKFDAETFKDQFDALASGNGSLRTMVTALQGISQFTQGQMKENADALLSTDILGVKFSQFGTCSGPALALLSSASKNEMEQIISMINAIYGIVPTHLIGTEV</sequence>
<dbReference type="AlphaFoldDB" id="A0A377HNA6"/>
<evidence type="ECO:0000313" key="5">
    <source>
        <dbReference type="Proteomes" id="UP000254512"/>
    </source>
</evidence>
<reference evidence="4 5" key="1">
    <citation type="submission" date="2018-06" db="EMBL/GenBank/DDBJ databases">
        <authorList>
            <consortium name="Pathogen Informatics"/>
            <person name="Doyle S."/>
        </authorList>
    </citation>
    <scope>NUCLEOTIDE SEQUENCE [LARGE SCALE GENOMIC DNA]</scope>
    <source>
        <strain evidence="4 5">NCTC11645</strain>
    </source>
</reference>
<gene>
    <name evidence="4" type="primary">yopE</name>
    <name evidence="4" type="ORF">NCTC11645_02154</name>
</gene>
<keyword evidence="1" id="KW-0343">GTPase activation</keyword>
<dbReference type="SUPFAM" id="SSF47233">
    <property type="entry name" value="Bacterial GAP domain"/>
    <property type="match status" value="1"/>
</dbReference>
<evidence type="ECO:0000259" key="3">
    <source>
        <dbReference type="Pfam" id="PF03545"/>
    </source>
</evidence>
<evidence type="ECO:0000313" key="4">
    <source>
        <dbReference type="EMBL" id="STO57761.1"/>
    </source>
</evidence>
<evidence type="ECO:0000256" key="2">
    <source>
        <dbReference type="ARBA" id="ARBA00023026"/>
    </source>
</evidence>
<proteinExistence type="predicted"/>
<dbReference type="GO" id="GO:0005096">
    <property type="term" value="F:GTPase activator activity"/>
    <property type="evidence" value="ECO:0007669"/>
    <property type="project" value="UniProtKB-KW"/>
</dbReference>
<dbReference type="Gene3D" id="1.20.120.260">
    <property type="entry name" value="Virulence factor YopE uncharacterised domain"/>
    <property type="match status" value="1"/>
</dbReference>
<dbReference type="Pfam" id="PF03545">
    <property type="entry name" value="YopE"/>
    <property type="match status" value="1"/>
</dbReference>
<dbReference type="InterPro" id="IPR037168">
    <property type="entry name" value="YopE_GAP_dom_sf"/>
</dbReference>
<name>A0A377HNA6_GRIHO</name>
<keyword evidence="2" id="KW-0843">Virulence</keyword>
<dbReference type="InterPro" id="IPR014773">
    <property type="entry name" value="YopE_GAP_dom"/>
</dbReference>
<evidence type="ECO:0000256" key="1">
    <source>
        <dbReference type="ARBA" id="ARBA00022468"/>
    </source>
</evidence>
<protein>
    <submittedName>
        <fullName evidence="4">Outer membrane virulence protein yopE</fullName>
    </submittedName>
</protein>
<dbReference type="STRING" id="673.AL542_15765"/>
<dbReference type="Proteomes" id="UP000254512">
    <property type="component" value="Unassembled WGS sequence"/>
</dbReference>
<accession>A0A377HNA6</accession>